<accession>A0A814YL48</accession>
<protein>
    <submittedName>
        <fullName evidence="1">Uncharacterized protein</fullName>
    </submittedName>
</protein>
<dbReference type="EMBL" id="CAJOBC010009691">
    <property type="protein sequence ID" value="CAF3994152.1"/>
    <property type="molecule type" value="Genomic_DNA"/>
</dbReference>
<dbReference type="Proteomes" id="UP000681722">
    <property type="component" value="Unassembled WGS sequence"/>
</dbReference>
<comment type="caution">
    <text evidence="1">The sequence shown here is derived from an EMBL/GenBank/DDBJ whole genome shotgun (WGS) entry which is preliminary data.</text>
</comment>
<name>A0A814YL48_9BILA</name>
<dbReference type="EMBL" id="CAJNOQ010009684">
    <property type="protein sequence ID" value="CAF1231446.1"/>
    <property type="molecule type" value="Genomic_DNA"/>
</dbReference>
<dbReference type="Proteomes" id="UP000663829">
    <property type="component" value="Unassembled WGS sequence"/>
</dbReference>
<sequence length="109" mass="12461">MLDLSHVQILVKISVLVVQLNKLNILMKTAQVIDCYFQRQEKKDESKGLVELCKDLDIQLPDKAKLKEMHEILSTHRAFQNVIKLEMLAVKYSLELLAPYLPNPSPSSS</sequence>
<dbReference type="AlphaFoldDB" id="A0A814YL48"/>
<keyword evidence="3" id="KW-1185">Reference proteome</keyword>
<proteinExistence type="predicted"/>
<evidence type="ECO:0000313" key="2">
    <source>
        <dbReference type="EMBL" id="CAF3994152.1"/>
    </source>
</evidence>
<evidence type="ECO:0000313" key="1">
    <source>
        <dbReference type="EMBL" id="CAF1231446.1"/>
    </source>
</evidence>
<gene>
    <name evidence="1" type="ORF">GPM918_LOCUS25195</name>
    <name evidence="2" type="ORF">SRO942_LOCUS25203</name>
</gene>
<evidence type="ECO:0000313" key="3">
    <source>
        <dbReference type="Proteomes" id="UP000663829"/>
    </source>
</evidence>
<organism evidence="1 3">
    <name type="scientific">Didymodactylos carnosus</name>
    <dbReference type="NCBI Taxonomy" id="1234261"/>
    <lineage>
        <taxon>Eukaryota</taxon>
        <taxon>Metazoa</taxon>
        <taxon>Spiralia</taxon>
        <taxon>Gnathifera</taxon>
        <taxon>Rotifera</taxon>
        <taxon>Eurotatoria</taxon>
        <taxon>Bdelloidea</taxon>
        <taxon>Philodinida</taxon>
        <taxon>Philodinidae</taxon>
        <taxon>Didymodactylos</taxon>
    </lineage>
</organism>
<reference evidence="1" key="1">
    <citation type="submission" date="2021-02" db="EMBL/GenBank/DDBJ databases">
        <authorList>
            <person name="Nowell W R."/>
        </authorList>
    </citation>
    <scope>NUCLEOTIDE SEQUENCE</scope>
</reference>